<accession>A0ABQ5BKX0</accession>
<evidence type="ECO:0000313" key="3">
    <source>
        <dbReference type="EMBL" id="GJT15341.1"/>
    </source>
</evidence>
<sequence>MWRKFGIAEIDKWKNGCYMFKFRDDISMNAVLEKGPWMVRNKPLFVQKWSSKIGMTKVEPKKLLVWVKIVNVPLEAWCVKGISVMTNSLGKPILMDSMTAAMCHKSIGNISYARVPVEMDSEKELKNEIEIQYVDKCNNVKGNKKVQVTYDWKQPICTHCKVFRHELWNCKNGGNVNIGNKSSKDDEENKEKGVGYGGIRHDKNDEFINQGRRRQQWNDYNNRPGNYANAKNNQYSLTTKAMVLEE</sequence>
<dbReference type="PANTHER" id="PTHR31286">
    <property type="entry name" value="GLYCINE-RICH CELL WALL STRUCTURAL PROTEIN 1.8-LIKE"/>
    <property type="match status" value="1"/>
</dbReference>
<evidence type="ECO:0000313" key="4">
    <source>
        <dbReference type="Proteomes" id="UP001151760"/>
    </source>
</evidence>
<dbReference type="PANTHER" id="PTHR31286:SF99">
    <property type="entry name" value="DUF4283 DOMAIN-CONTAINING PROTEIN"/>
    <property type="match status" value="1"/>
</dbReference>
<organism evidence="3 4">
    <name type="scientific">Tanacetum coccineum</name>
    <dbReference type="NCBI Taxonomy" id="301880"/>
    <lineage>
        <taxon>Eukaryota</taxon>
        <taxon>Viridiplantae</taxon>
        <taxon>Streptophyta</taxon>
        <taxon>Embryophyta</taxon>
        <taxon>Tracheophyta</taxon>
        <taxon>Spermatophyta</taxon>
        <taxon>Magnoliopsida</taxon>
        <taxon>eudicotyledons</taxon>
        <taxon>Gunneridae</taxon>
        <taxon>Pentapetalae</taxon>
        <taxon>asterids</taxon>
        <taxon>campanulids</taxon>
        <taxon>Asterales</taxon>
        <taxon>Asteraceae</taxon>
        <taxon>Asteroideae</taxon>
        <taxon>Anthemideae</taxon>
        <taxon>Anthemidinae</taxon>
        <taxon>Tanacetum</taxon>
    </lineage>
</organism>
<reference evidence="3" key="2">
    <citation type="submission" date="2022-01" db="EMBL/GenBank/DDBJ databases">
        <authorList>
            <person name="Yamashiro T."/>
            <person name="Shiraishi A."/>
            <person name="Satake H."/>
            <person name="Nakayama K."/>
        </authorList>
    </citation>
    <scope>NUCLEOTIDE SEQUENCE</scope>
</reference>
<feature type="region of interest" description="Disordered" evidence="1">
    <location>
        <begin position="178"/>
        <end position="203"/>
    </location>
</feature>
<gene>
    <name evidence="3" type="ORF">Tco_0874047</name>
</gene>
<dbReference type="InterPro" id="IPR025558">
    <property type="entry name" value="DUF4283"/>
</dbReference>
<keyword evidence="3" id="KW-0808">Transferase</keyword>
<keyword evidence="3" id="KW-0695">RNA-directed DNA polymerase</keyword>
<evidence type="ECO:0000256" key="1">
    <source>
        <dbReference type="SAM" id="MobiDB-lite"/>
    </source>
</evidence>
<dbReference type="Proteomes" id="UP001151760">
    <property type="component" value="Unassembled WGS sequence"/>
</dbReference>
<feature type="compositionally biased region" description="Basic and acidic residues" evidence="1">
    <location>
        <begin position="182"/>
        <end position="203"/>
    </location>
</feature>
<name>A0ABQ5BKX0_9ASTR</name>
<evidence type="ECO:0000259" key="2">
    <source>
        <dbReference type="Pfam" id="PF14111"/>
    </source>
</evidence>
<keyword evidence="4" id="KW-1185">Reference proteome</keyword>
<dbReference type="EMBL" id="BQNB010013388">
    <property type="protein sequence ID" value="GJT15341.1"/>
    <property type="molecule type" value="Genomic_DNA"/>
</dbReference>
<proteinExistence type="predicted"/>
<protein>
    <submittedName>
        <fullName evidence="3">RNA-directed DNA polymerase, eukaryota, reverse transcriptase zinc-binding domain protein</fullName>
    </submittedName>
</protein>
<reference evidence="3" key="1">
    <citation type="journal article" date="2022" name="Int. J. Mol. Sci.">
        <title>Draft Genome of Tanacetum Coccineum: Genomic Comparison of Closely Related Tanacetum-Family Plants.</title>
        <authorList>
            <person name="Yamashiro T."/>
            <person name="Shiraishi A."/>
            <person name="Nakayama K."/>
            <person name="Satake H."/>
        </authorList>
    </citation>
    <scope>NUCLEOTIDE SEQUENCE</scope>
</reference>
<keyword evidence="3" id="KW-0548">Nucleotidyltransferase</keyword>
<dbReference type="InterPro" id="IPR040256">
    <property type="entry name" value="At4g02000-like"/>
</dbReference>
<dbReference type="GO" id="GO:0003964">
    <property type="term" value="F:RNA-directed DNA polymerase activity"/>
    <property type="evidence" value="ECO:0007669"/>
    <property type="project" value="UniProtKB-KW"/>
</dbReference>
<comment type="caution">
    <text evidence="3">The sequence shown here is derived from an EMBL/GenBank/DDBJ whole genome shotgun (WGS) entry which is preliminary data.</text>
</comment>
<dbReference type="Pfam" id="PF14111">
    <property type="entry name" value="DUF4283"/>
    <property type="match status" value="1"/>
</dbReference>
<feature type="domain" description="DUF4283" evidence="2">
    <location>
        <begin position="2"/>
        <end position="56"/>
    </location>
</feature>